<dbReference type="RefSeq" id="WP_149769281.1">
    <property type="nucleotide sequence ID" value="NZ_VDFQ02000002.1"/>
</dbReference>
<dbReference type="AlphaFoldDB" id="A0A5Q6S0E2"/>
<name>A0A5Q6S0E2_9ACTN</name>
<feature type="chain" id="PRO_5024439136" description="Ig-like domain-containing protein" evidence="1">
    <location>
        <begin position="33"/>
        <end position="163"/>
    </location>
</feature>
<proteinExistence type="predicted"/>
<dbReference type="EMBL" id="VDFQ02000002">
    <property type="protein sequence ID" value="KAA1423762.1"/>
    <property type="molecule type" value="Genomic_DNA"/>
</dbReference>
<evidence type="ECO:0000313" key="2">
    <source>
        <dbReference type="EMBL" id="KAA1423762.1"/>
    </source>
</evidence>
<reference evidence="2 3" key="1">
    <citation type="submission" date="2019-09" db="EMBL/GenBank/DDBJ databases">
        <title>Mumia zhuanghuii sp. nov. isolated from the intestinal contents of plateau pika (Ochotona curzoniae) in the Qinghai-Tibet plateau of China.</title>
        <authorList>
            <person name="Tian Z."/>
        </authorList>
    </citation>
    <scope>NUCLEOTIDE SEQUENCE [LARGE SCALE GENOMIC DNA]</scope>
    <source>
        <strain evidence="3">350</strain>
    </source>
</reference>
<dbReference type="OrthoDB" id="3536544at2"/>
<feature type="signal peptide" evidence="1">
    <location>
        <begin position="1"/>
        <end position="32"/>
    </location>
</feature>
<keyword evidence="1" id="KW-0732">Signal</keyword>
<protein>
    <recommendedName>
        <fullName evidence="4">Ig-like domain-containing protein</fullName>
    </recommendedName>
</protein>
<accession>A0A5Q6S0E2</accession>
<sequence length="163" mass="17026">MRNTLVRTLASATAVAAVTAGGVTALASPASADDYRCKTSAKEFPTTGFNADVKVELCLVRSWGGSGGSNEIKRAYARVSWGESGSGKWEKFAVQVRIEQNDSIVKSKTCEVTNIGNTSGSYTCTLGPYTNISGNTADGTVTYNVNDDGLGNQSWGLAGTPKL</sequence>
<evidence type="ECO:0008006" key="4">
    <source>
        <dbReference type="Google" id="ProtNLM"/>
    </source>
</evidence>
<evidence type="ECO:0000256" key="1">
    <source>
        <dbReference type="SAM" id="SignalP"/>
    </source>
</evidence>
<comment type="caution">
    <text evidence="2">The sequence shown here is derived from an EMBL/GenBank/DDBJ whole genome shotgun (WGS) entry which is preliminary data.</text>
</comment>
<evidence type="ECO:0000313" key="3">
    <source>
        <dbReference type="Proteomes" id="UP000307768"/>
    </source>
</evidence>
<gene>
    <name evidence="2" type="ORF">FE697_009360</name>
</gene>
<organism evidence="2 3">
    <name type="scientific">Mumia zhuanghuii</name>
    <dbReference type="NCBI Taxonomy" id="2585211"/>
    <lineage>
        <taxon>Bacteria</taxon>
        <taxon>Bacillati</taxon>
        <taxon>Actinomycetota</taxon>
        <taxon>Actinomycetes</taxon>
        <taxon>Propionibacteriales</taxon>
        <taxon>Nocardioidaceae</taxon>
        <taxon>Mumia</taxon>
    </lineage>
</organism>
<dbReference type="Proteomes" id="UP000307768">
    <property type="component" value="Unassembled WGS sequence"/>
</dbReference>